<dbReference type="KEGG" id="fte:Fluta_0262"/>
<accession>F2ICP4</accession>
<dbReference type="STRING" id="755732.Fluta_0262"/>
<organism evidence="2 3">
    <name type="scientific">Fluviicola taffensis (strain DSM 16823 / NCIMB 13979 / RW262)</name>
    <dbReference type="NCBI Taxonomy" id="755732"/>
    <lineage>
        <taxon>Bacteria</taxon>
        <taxon>Pseudomonadati</taxon>
        <taxon>Bacteroidota</taxon>
        <taxon>Flavobacteriia</taxon>
        <taxon>Flavobacteriales</taxon>
        <taxon>Crocinitomicaceae</taxon>
        <taxon>Fluviicola</taxon>
    </lineage>
</organism>
<reference evidence="2 3" key="1">
    <citation type="journal article" date="2011" name="Stand. Genomic Sci.">
        <title>Complete genome sequence of the gliding freshwater bacterium Fluviicola taffensis type strain (RW262).</title>
        <authorList>
            <person name="Woyke T."/>
            <person name="Chertkov O."/>
            <person name="Lapidus A."/>
            <person name="Nolan M."/>
            <person name="Lucas S."/>
            <person name="Del Rio T.G."/>
            <person name="Tice H."/>
            <person name="Cheng J.F."/>
            <person name="Tapia R."/>
            <person name="Han C."/>
            <person name="Goodwin L."/>
            <person name="Pitluck S."/>
            <person name="Liolios K."/>
            <person name="Pagani I."/>
            <person name="Ivanova N."/>
            <person name="Huntemann M."/>
            <person name="Mavromatis K."/>
            <person name="Mikhailova N."/>
            <person name="Pati A."/>
            <person name="Chen A."/>
            <person name="Palaniappan K."/>
            <person name="Land M."/>
            <person name="Hauser L."/>
            <person name="Brambilla E.M."/>
            <person name="Rohde M."/>
            <person name="Mwirichia R."/>
            <person name="Sikorski J."/>
            <person name="Tindall B.J."/>
            <person name="Goker M."/>
            <person name="Bristow J."/>
            <person name="Eisen J.A."/>
            <person name="Markowitz V."/>
            <person name="Hugenholtz P."/>
            <person name="Klenk H.P."/>
            <person name="Kyrpides N.C."/>
        </authorList>
    </citation>
    <scope>NUCLEOTIDE SEQUENCE [LARGE SCALE GENOMIC DNA]</scope>
    <source>
        <strain evidence="3">DSM 16823 / RW262 / RW262</strain>
    </source>
</reference>
<sequence length="65" mass="6907">MSKFNKMISKIESSEISKKQIKSMLGSIRGGEDTGSGAVSSRYTSNSNACDGTALCFTCLPPVKK</sequence>
<dbReference type="HOGENOM" id="CLU_2843449_0_0_10"/>
<dbReference type="AlphaFoldDB" id="F2ICP4"/>
<name>F2ICP4_FLUTR</name>
<proteinExistence type="predicted"/>
<gene>
    <name evidence="2" type="ordered locus">Fluta_0262</name>
</gene>
<keyword evidence="3" id="KW-1185">Reference proteome</keyword>
<dbReference type="EMBL" id="CP002542">
    <property type="protein sequence ID" value="AEA42271.1"/>
    <property type="molecule type" value="Genomic_DNA"/>
</dbReference>
<evidence type="ECO:0000313" key="3">
    <source>
        <dbReference type="Proteomes" id="UP000007463"/>
    </source>
</evidence>
<protein>
    <submittedName>
        <fullName evidence="2">Uncharacterized protein</fullName>
    </submittedName>
</protein>
<feature type="region of interest" description="Disordered" evidence="1">
    <location>
        <begin position="27"/>
        <end position="49"/>
    </location>
</feature>
<reference evidence="3" key="2">
    <citation type="submission" date="2011-02" db="EMBL/GenBank/DDBJ databases">
        <title>The complete genome of Fluviicola taffensis DSM 16823.</title>
        <authorList>
            <consortium name="US DOE Joint Genome Institute (JGI-PGF)"/>
            <person name="Lucas S."/>
            <person name="Copeland A."/>
            <person name="Lapidus A."/>
            <person name="Bruce D."/>
            <person name="Goodwin L."/>
            <person name="Pitluck S."/>
            <person name="Kyrpides N."/>
            <person name="Mavromatis K."/>
            <person name="Ivanova N."/>
            <person name="Mikhailova N."/>
            <person name="Pagani I."/>
            <person name="Chertkov O."/>
            <person name="Detter J.C."/>
            <person name="Han C."/>
            <person name="Tapia R."/>
            <person name="Land M."/>
            <person name="Hauser L."/>
            <person name="Markowitz V."/>
            <person name="Cheng J.-F."/>
            <person name="Hugenholtz P."/>
            <person name="Woyke T."/>
            <person name="Wu D."/>
            <person name="Tindall B."/>
            <person name="Pomrenke H.G."/>
            <person name="Brambilla E."/>
            <person name="Klenk H.-P."/>
            <person name="Eisen J.A."/>
        </authorList>
    </citation>
    <scope>NUCLEOTIDE SEQUENCE [LARGE SCALE GENOMIC DNA]</scope>
    <source>
        <strain evidence="3">DSM 16823 / RW262 / RW262</strain>
    </source>
</reference>
<feature type="compositionally biased region" description="Polar residues" evidence="1">
    <location>
        <begin position="37"/>
        <end position="49"/>
    </location>
</feature>
<evidence type="ECO:0000256" key="1">
    <source>
        <dbReference type="SAM" id="MobiDB-lite"/>
    </source>
</evidence>
<dbReference type="RefSeq" id="WP_013685045.1">
    <property type="nucleotide sequence ID" value="NC_015321.1"/>
</dbReference>
<evidence type="ECO:0000313" key="2">
    <source>
        <dbReference type="EMBL" id="AEA42271.1"/>
    </source>
</evidence>
<dbReference type="Proteomes" id="UP000007463">
    <property type="component" value="Chromosome"/>
</dbReference>